<organism evidence="1">
    <name type="scientific">Faunusvirus sp</name>
    <dbReference type="NCBI Taxonomy" id="2487766"/>
    <lineage>
        <taxon>Viruses</taxon>
        <taxon>Varidnaviria</taxon>
        <taxon>Bamfordvirae</taxon>
        <taxon>Nucleocytoviricota</taxon>
        <taxon>Megaviricetes</taxon>
        <taxon>Imitervirales</taxon>
        <taxon>Mimiviridae</taxon>
    </lineage>
</organism>
<evidence type="ECO:0000313" key="1">
    <source>
        <dbReference type="EMBL" id="AYV79843.1"/>
    </source>
</evidence>
<dbReference type="EMBL" id="MK072194">
    <property type="protein sequence ID" value="AYV79843.1"/>
    <property type="molecule type" value="Genomic_DNA"/>
</dbReference>
<protein>
    <submittedName>
        <fullName evidence="1">Uncharacterized protein</fullName>
    </submittedName>
</protein>
<gene>
    <name evidence="1" type="ORF">Faunusvirus63_1</name>
</gene>
<proteinExistence type="predicted"/>
<accession>A0A3G5A1W1</accession>
<name>A0A3G5A1W1_9VIRU</name>
<feature type="non-terminal residue" evidence="1">
    <location>
        <position position="40"/>
    </location>
</feature>
<sequence length="40" mass="4795">MYVDKIDEVIDSVLDTFYTEDILNNKLFDKIKSEQSFSKY</sequence>
<reference evidence="1" key="1">
    <citation type="submission" date="2018-10" db="EMBL/GenBank/DDBJ databases">
        <title>Hidden diversity of soil giant viruses.</title>
        <authorList>
            <person name="Schulz F."/>
            <person name="Alteio L."/>
            <person name="Goudeau D."/>
            <person name="Ryan E.M."/>
            <person name="Malmstrom R.R."/>
            <person name="Blanchard J."/>
            <person name="Woyke T."/>
        </authorList>
    </citation>
    <scope>NUCLEOTIDE SEQUENCE</scope>
    <source>
        <strain evidence="1">FNV1</strain>
    </source>
</reference>